<name>A0ABQ4CXA4_9ACTN</name>
<proteinExistence type="predicted"/>
<dbReference type="EMBL" id="BONE01000046">
    <property type="protein sequence ID" value="GIF75638.1"/>
    <property type="molecule type" value="Genomic_DNA"/>
</dbReference>
<sequence>MAEKTAPDLTDVSLPADVAERVRALANELHEVLHEQMVVPEPGSEARLIWMAAKMINAAAGGFETVKEPSGPATKHLAQWADVADMASDIADQALTIAGVATTVDAADSYITWLGGLALEVPTARATAWAATVQVIPTNGDEEVQPVTVRVEDGASLTLVGQPPRRHVDATAYLRVAHHLDRLGGAIGDAVLDRGQ</sequence>
<evidence type="ECO:0000313" key="2">
    <source>
        <dbReference type="Proteomes" id="UP000604117"/>
    </source>
</evidence>
<protein>
    <submittedName>
        <fullName evidence="1">Uncharacterized protein</fullName>
    </submittedName>
</protein>
<accession>A0ABQ4CXA4</accession>
<dbReference type="RefSeq" id="WP_203716496.1">
    <property type="nucleotide sequence ID" value="NZ_BONE01000046.1"/>
</dbReference>
<gene>
    <name evidence="1" type="ORF">Asi02nite_51560</name>
</gene>
<keyword evidence="2" id="KW-1185">Reference proteome</keyword>
<dbReference type="Proteomes" id="UP000604117">
    <property type="component" value="Unassembled WGS sequence"/>
</dbReference>
<comment type="caution">
    <text evidence="1">The sequence shown here is derived from an EMBL/GenBank/DDBJ whole genome shotgun (WGS) entry which is preliminary data.</text>
</comment>
<reference evidence="1 2" key="1">
    <citation type="submission" date="2021-01" db="EMBL/GenBank/DDBJ databases">
        <title>Whole genome shotgun sequence of Asanoa siamensis NBRC 107932.</title>
        <authorList>
            <person name="Komaki H."/>
            <person name="Tamura T."/>
        </authorList>
    </citation>
    <scope>NUCLEOTIDE SEQUENCE [LARGE SCALE GENOMIC DNA]</scope>
    <source>
        <strain evidence="1 2">NBRC 107932</strain>
    </source>
</reference>
<evidence type="ECO:0000313" key="1">
    <source>
        <dbReference type="EMBL" id="GIF75638.1"/>
    </source>
</evidence>
<organism evidence="1 2">
    <name type="scientific">Asanoa siamensis</name>
    <dbReference type="NCBI Taxonomy" id="926357"/>
    <lineage>
        <taxon>Bacteria</taxon>
        <taxon>Bacillati</taxon>
        <taxon>Actinomycetota</taxon>
        <taxon>Actinomycetes</taxon>
        <taxon>Micromonosporales</taxon>
        <taxon>Micromonosporaceae</taxon>
        <taxon>Asanoa</taxon>
    </lineage>
</organism>